<dbReference type="Proteomes" id="UP000238322">
    <property type="component" value="Unassembled WGS sequence"/>
</dbReference>
<dbReference type="InterPro" id="IPR051683">
    <property type="entry name" value="Enoyl-CoA_Hydratase/Isomerase"/>
</dbReference>
<dbReference type="EMBL" id="PUHY01000010">
    <property type="protein sequence ID" value="PQO34629.1"/>
    <property type="molecule type" value="Genomic_DNA"/>
</dbReference>
<comment type="similarity">
    <text evidence="1">Belongs to the enoyl-CoA hydratase/isomerase family.</text>
</comment>
<dbReference type="InterPro" id="IPR001753">
    <property type="entry name" value="Enoyl-CoA_hydra/iso"/>
</dbReference>
<sequence>MIKMSEPQIKVKVHQNVGTVSIHRDEKRNALTRAMVFDLIQAFRDLHGEKKVRAIVLTGGGGAFCSGLCLEEMHEIVQEDDNQDRWHQDTTSLAELLQQMLQFPKPIIAAVNGPAMGFGAGLALASDIVIASPEARFGFPEPKRGIVSGLCTPLLHFRIGGSHTARLLLTGESINADRALQIGLVSEIVPNNNLWARGVDLTKQIAQSAPQAIQLTKKQLNETVGEQLEMHIALGAAASATSRTTDSAKEGLAAFVEKREPEWP</sequence>
<evidence type="ECO:0000313" key="2">
    <source>
        <dbReference type="EMBL" id="PQO34629.1"/>
    </source>
</evidence>
<dbReference type="Gene3D" id="1.10.12.10">
    <property type="entry name" value="Lyase 2-enoyl-coa Hydratase, Chain A, domain 2"/>
    <property type="match status" value="1"/>
</dbReference>
<dbReference type="OrthoDB" id="370015at2"/>
<organism evidence="2 3">
    <name type="scientific">Blastopirellula marina</name>
    <dbReference type="NCBI Taxonomy" id="124"/>
    <lineage>
        <taxon>Bacteria</taxon>
        <taxon>Pseudomonadati</taxon>
        <taxon>Planctomycetota</taxon>
        <taxon>Planctomycetia</taxon>
        <taxon>Pirellulales</taxon>
        <taxon>Pirellulaceae</taxon>
        <taxon>Blastopirellula</taxon>
    </lineage>
</organism>
<proteinExistence type="inferred from homology"/>
<keyword evidence="2" id="KW-0413">Isomerase</keyword>
<evidence type="ECO:0000313" key="3">
    <source>
        <dbReference type="Proteomes" id="UP000238322"/>
    </source>
</evidence>
<dbReference type="CDD" id="cd06558">
    <property type="entry name" value="crotonase-like"/>
    <property type="match status" value="1"/>
</dbReference>
<accession>A0A2S8FR22</accession>
<dbReference type="Pfam" id="PF00378">
    <property type="entry name" value="ECH_1"/>
    <property type="match status" value="1"/>
</dbReference>
<dbReference type="Gene3D" id="3.90.226.10">
    <property type="entry name" value="2-enoyl-CoA Hydratase, Chain A, domain 1"/>
    <property type="match status" value="1"/>
</dbReference>
<dbReference type="AlphaFoldDB" id="A0A2S8FR22"/>
<name>A0A2S8FR22_9BACT</name>
<dbReference type="PANTHER" id="PTHR42964:SF1">
    <property type="entry name" value="POLYKETIDE BIOSYNTHESIS ENOYL-COA HYDRATASE PKSH-RELATED"/>
    <property type="match status" value="1"/>
</dbReference>
<protein>
    <submittedName>
        <fullName evidence="2">Enoyl-CoA hydratase/isomerase family protein</fullName>
    </submittedName>
</protein>
<dbReference type="InterPro" id="IPR029045">
    <property type="entry name" value="ClpP/crotonase-like_dom_sf"/>
</dbReference>
<evidence type="ECO:0000256" key="1">
    <source>
        <dbReference type="ARBA" id="ARBA00005254"/>
    </source>
</evidence>
<dbReference type="GO" id="GO:0016853">
    <property type="term" value="F:isomerase activity"/>
    <property type="evidence" value="ECO:0007669"/>
    <property type="project" value="UniProtKB-KW"/>
</dbReference>
<reference evidence="2 3" key="1">
    <citation type="submission" date="2018-02" db="EMBL/GenBank/DDBJ databases">
        <title>Comparative genomes isolates from brazilian mangrove.</title>
        <authorList>
            <person name="Araujo J.E."/>
            <person name="Taketani R.G."/>
            <person name="Silva M.C.P."/>
            <person name="Loureco M.V."/>
            <person name="Andreote F.D."/>
        </authorList>
    </citation>
    <scope>NUCLEOTIDE SEQUENCE [LARGE SCALE GENOMIC DNA]</scope>
    <source>
        <strain evidence="2 3">Hex-1 MGV</strain>
    </source>
</reference>
<dbReference type="SUPFAM" id="SSF52096">
    <property type="entry name" value="ClpP/crotonase"/>
    <property type="match status" value="1"/>
</dbReference>
<dbReference type="InterPro" id="IPR014748">
    <property type="entry name" value="Enoyl-CoA_hydra_C"/>
</dbReference>
<dbReference type="PANTHER" id="PTHR42964">
    <property type="entry name" value="ENOYL-COA HYDRATASE"/>
    <property type="match status" value="1"/>
</dbReference>
<comment type="caution">
    <text evidence="2">The sequence shown here is derived from an EMBL/GenBank/DDBJ whole genome shotgun (WGS) entry which is preliminary data.</text>
</comment>
<gene>
    <name evidence="2" type="ORF">C5Y83_14060</name>
</gene>